<feature type="transmembrane region" description="Helical" evidence="7">
    <location>
        <begin position="185"/>
        <end position="208"/>
    </location>
</feature>
<feature type="compositionally biased region" description="Basic and acidic residues" evidence="6">
    <location>
        <begin position="438"/>
        <end position="452"/>
    </location>
</feature>
<sequence length="452" mass="49440">MAELCSSMPTAGGLYYASAVLAPPGWGPLASWFVGWSNFCGFVTGPCSVNYALASMIITCGAIANPDYSPQTWHVYLTLLLLLVLNGLVTMQSTWFIGWVNKIGTIWNIIVVFIFFIWFPVGSVNTPKTNNSHAVWTTFENGTEWPIGWATIMGFLTTIWTMSGYDAPFHLSEECSNANIASPRAIVMTAQFGLYMGFAIILVIVYTVKDITDVVAGQYGQPFGSLCLQVLGQKAGLAMFSLNIIAQFFVGEGCTITATRVVFAYSRDGALPGSKWWSKVDPRTKTPVNATWGVLSVSALLGLLMFASPVAIGAVFSIGAIAQYTAFTTPVALKLFFDHGRFRPGPWHLGRWSKPLGAIAFGWWLLIVPALCFPAVKGKDLNSLTMNWTCLIYGGSMFLAMSWYAIDGRKWFKGPRINVHVTHEGEEVFDGNSGDSSSEGKHREMLADVKQE</sequence>
<evidence type="ECO:0000313" key="8">
    <source>
        <dbReference type="EMBL" id="KAJ9612639.1"/>
    </source>
</evidence>
<comment type="subcellular location">
    <subcellularLocation>
        <location evidence="1">Membrane</location>
        <topology evidence="1">Multi-pass membrane protein</topology>
    </subcellularLocation>
</comment>
<name>A0AA38XGK3_9EURO</name>
<feature type="transmembrane region" description="Helical" evidence="7">
    <location>
        <begin position="147"/>
        <end position="165"/>
    </location>
</feature>
<feature type="transmembrane region" description="Helical" evidence="7">
    <location>
        <begin position="356"/>
        <end position="376"/>
    </location>
</feature>
<dbReference type="EMBL" id="JAPDRK010000005">
    <property type="protein sequence ID" value="KAJ9612639.1"/>
    <property type="molecule type" value="Genomic_DNA"/>
</dbReference>
<feature type="transmembrane region" description="Helical" evidence="7">
    <location>
        <begin position="388"/>
        <end position="406"/>
    </location>
</feature>
<dbReference type="PIRSF" id="PIRSF006060">
    <property type="entry name" value="AA_transporter"/>
    <property type="match status" value="1"/>
</dbReference>
<keyword evidence="9" id="KW-1185">Reference proteome</keyword>
<evidence type="ECO:0000256" key="6">
    <source>
        <dbReference type="SAM" id="MobiDB-lite"/>
    </source>
</evidence>
<keyword evidence="2" id="KW-0813">Transport</keyword>
<dbReference type="Proteomes" id="UP001172673">
    <property type="component" value="Unassembled WGS sequence"/>
</dbReference>
<comment type="caution">
    <text evidence="8">The sequence shown here is derived from an EMBL/GenBank/DDBJ whole genome shotgun (WGS) entry which is preliminary data.</text>
</comment>
<evidence type="ECO:0000256" key="5">
    <source>
        <dbReference type="ARBA" id="ARBA00023136"/>
    </source>
</evidence>
<gene>
    <name evidence="8" type="ORF">H2200_004236</name>
</gene>
<evidence type="ECO:0000313" key="9">
    <source>
        <dbReference type="Proteomes" id="UP001172673"/>
    </source>
</evidence>
<evidence type="ECO:0008006" key="10">
    <source>
        <dbReference type="Google" id="ProtNLM"/>
    </source>
</evidence>
<feature type="region of interest" description="Disordered" evidence="6">
    <location>
        <begin position="428"/>
        <end position="452"/>
    </location>
</feature>
<protein>
    <recommendedName>
        <fullName evidence="10">Amino-acid permease</fullName>
    </recommendedName>
</protein>
<reference evidence="8" key="1">
    <citation type="submission" date="2022-10" db="EMBL/GenBank/DDBJ databases">
        <title>Culturing micro-colonial fungi from biological soil crusts in the Mojave desert and describing Neophaeococcomyces mojavensis, and introducing the new genera and species Taxawa tesnikishii.</title>
        <authorList>
            <person name="Kurbessoian T."/>
            <person name="Stajich J.E."/>
        </authorList>
    </citation>
    <scope>NUCLEOTIDE SEQUENCE</scope>
    <source>
        <strain evidence="8">TK_41</strain>
    </source>
</reference>
<dbReference type="PANTHER" id="PTHR45649:SF29">
    <property type="entry name" value="AMINO ACID TRANSPORTER (EUROFUNG)"/>
    <property type="match status" value="1"/>
</dbReference>
<evidence type="ECO:0000256" key="3">
    <source>
        <dbReference type="ARBA" id="ARBA00022692"/>
    </source>
</evidence>
<evidence type="ECO:0000256" key="1">
    <source>
        <dbReference type="ARBA" id="ARBA00004141"/>
    </source>
</evidence>
<dbReference type="Gene3D" id="1.20.1740.10">
    <property type="entry name" value="Amino acid/polyamine transporter I"/>
    <property type="match status" value="1"/>
</dbReference>
<organism evidence="8 9">
    <name type="scientific">Cladophialophora chaetospira</name>
    <dbReference type="NCBI Taxonomy" id="386627"/>
    <lineage>
        <taxon>Eukaryota</taxon>
        <taxon>Fungi</taxon>
        <taxon>Dikarya</taxon>
        <taxon>Ascomycota</taxon>
        <taxon>Pezizomycotina</taxon>
        <taxon>Eurotiomycetes</taxon>
        <taxon>Chaetothyriomycetidae</taxon>
        <taxon>Chaetothyriales</taxon>
        <taxon>Herpotrichiellaceae</taxon>
        <taxon>Cladophialophora</taxon>
    </lineage>
</organism>
<feature type="transmembrane region" description="Helical" evidence="7">
    <location>
        <begin position="103"/>
        <end position="121"/>
    </location>
</feature>
<dbReference type="GO" id="GO:0016020">
    <property type="term" value="C:membrane"/>
    <property type="evidence" value="ECO:0007669"/>
    <property type="project" value="UniProtKB-SubCell"/>
</dbReference>
<dbReference type="GO" id="GO:0022857">
    <property type="term" value="F:transmembrane transporter activity"/>
    <property type="evidence" value="ECO:0007669"/>
    <property type="project" value="InterPro"/>
</dbReference>
<proteinExistence type="predicted"/>
<feature type="transmembrane region" description="Helical" evidence="7">
    <location>
        <begin position="73"/>
        <end position="91"/>
    </location>
</feature>
<keyword evidence="4 7" id="KW-1133">Transmembrane helix</keyword>
<evidence type="ECO:0000256" key="2">
    <source>
        <dbReference type="ARBA" id="ARBA00022448"/>
    </source>
</evidence>
<dbReference type="AlphaFoldDB" id="A0AA38XGK3"/>
<dbReference type="PANTHER" id="PTHR45649">
    <property type="entry name" value="AMINO-ACID PERMEASE BAT1"/>
    <property type="match status" value="1"/>
</dbReference>
<evidence type="ECO:0000256" key="7">
    <source>
        <dbReference type="SAM" id="Phobius"/>
    </source>
</evidence>
<keyword evidence="5 7" id="KW-0472">Membrane</keyword>
<dbReference type="Pfam" id="PF13520">
    <property type="entry name" value="AA_permease_2"/>
    <property type="match status" value="1"/>
</dbReference>
<accession>A0AA38XGK3</accession>
<keyword evidence="3 7" id="KW-0812">Transmembrane</keyword>
<dbReference type="InterPro" id="IPR002293">
    <property type="entry name" value="AA/rel_permease1"/>
</dbReference>
<evidence type="ECO:0000256" key="4">
    <source>
        <dbReference type="ARBA" id="ARBA00022989"/>
    </source>
</evidence>